<dbReference type="PROSITE" id="PS50850">
    <property type="entry name" value="MFS"/>
    <property type="match status" value="1"/>
</dbReference>
<feature type="compositionally biased region" description="Low complexity" evidence="3">
    <location>
        <begin position="28"/>
        <end position="57"/>
    </location>
</feature>
<reference evidence="6" key="1">
    <citation type="journal article" date="2014" name="Genome Announc.">
        <title>Draft genome sequence of Rhodosporidium toruloides CECT1137, an oleaginous yeast of biotechnological interest.</title>
        <authorList>
            <person name="Morin N."/>
            <person name="Calcas X."/>
            <person name="Devillers H."/>
            <person name="Durrens P."/>
            <person name="Sherman D.J."/>
            <person name="Nicaud J.-M."/>
            <person name="Neuveglise C."/>
        </authorList>
    </citation>
    <scope>NUCLEOTIDE SEQUENCE</scope>
    <source>
        <strain evidence="6">CECT1137</strain>
    </source>
</reference>
<dbReference type="InterPro" id="IPR050327">
    <property type="entry name" value="Proton-linked_MCT"/>
</dbReference>
<dbReference type="GO" id="GO:0022857">
    <property type="term" value="F:transmembrane transporter activity"/>
    <property type="evidence" value="ECO:0007669"/>
    <property type="project" value="InterPro"/>
</dbReference>
<feature type="region of interest" description="Disordered" evidence="3">
    <location>
        <begin position="1"/>
        <end position="88"/>
    </location>
</feature>
<dbReference type="AlphaFoldDB" id="A0A061B365"/>
<keyword evidence="4" id="KW-0472">Membrane</keyword>
<comment type="similarity">
    <text evidence="2">Belongs to the major facilitator superfamily. Monocarboxylate porter (TC 2.A.1.13) family.</text>
</comment>
<feature type="transmembrane region" description="Helical" evidence="4">
    <location>
        <begin position="396"/>
        <end position="419"/>
    </location>
</feature>
<keyword evidence="4" id="KW-1133">Transmembrane helix</keyword>
<dbReference type="EMBL" id="LK052944">
    <property type="protein sequence ID" value="CDR44258.1"/>
    <property type="molecule type" value="Genomic_DNA"/>
</dbReference>
<feature type="compositionally biased region" description="Polar residues" evidence="3">
    <location>
        <begin position="10"/>
        <end position="20"/>
    </location>
</feature>
<accession>A0A061B365</accession>
<feature type="transmembrane region" description="Helical" evidence="4">
    <location>
        <begin position="337"/>
        <end position="358"/>
    </location>
</feature>
<evidence type="ECO:0000256" key="1">
    <source>
        <dbReference type="ARBA" id="ARBA00004141"/>
    </source>
</evidence>
<name>A0A061B365_RHOTO</name>
<dbReference type="OrthoDB" id="6499973at2759"/>
<dbReference type="GO" id="GO:0016020">
    <property type="term" value="C:membrane"/>
    <property type="evidence" value="ECO:0007669"/>
    <property type="project" value="UniProtKB-SubCell"/>
</dbReference>
<feature type="transmembrane region" description="Helical" evidence="4">
    <location>
        <begin position="490"/>
        <end position="511"/>
    </location>
</feature>
<dbReference type="InterPro" id="IPR036259">
    <property type="entry name" value="MFS_trans_sf"/>
</dbReference>
<feature type="transmembrane region" description="Helical" evidence="4">
    <location>
        <begin position="257"/>
        <end position="277"/>
    </location>
</feature>
<protein>
    <submittedName>
        <fullName evidence="6">RHTO0S09e01728g1_1</fullName>
    </submittedName>
</protein>
<evidence type="ECO:0000313" key="6">
    <source>
        <dbReference type="EMBL" id="CDR44258.1"/>
    </source>
</evidence>
<dbReference type="InterPro" id="IPR011701">
    <property type="entry name" value="MFS"/>
</dbReference>
<evidence type="ECO:0000259" key="5">
    <source>
        <dbReference type="PROSITE" id="PS50850"/>
    </source>
</evidence>
<proteinExistence type="inferred from homology"/>
<dbReference type="Gene3D" id="1.20.1250.20">
    <property type="entry name" value="MFS general substrate transporter like domains"/>
    <property type="match status" value="2"/>
</dbReference>
<feature type="transmembrane region" description="Helical" evidence="4">
    <location>
        <begin position="364"/>
        <end position="384"/>
    </location>
</feature>
<dbReference type="SUPFAM" id="SSF103473">
    <property type="entry name" value="MFS general substrate transporter"/>
    <property type="match status" value="1"/>
</dbReference>
<feature type="domain" description="Major facilitator superfamily (MFS) profile" evidence="5">
    <location>
        <begin position="129"/>
        <end position="516"/>
    </location>
</feature>
<feature type="transmembrane region" description="Helical" evidence="4">
    <location>
        <begin position="463"/>
        <end position="484"/>
    </location>
</feature>
<evidence type="ECO:0000256" key="3">
    <source>
        <dbReference type="SAM" id="MobiDB-lite"/>
    </source>
</evidence>
<feature type="transmembrane region" description="Helical" evidence="4">
    <location>
        <begin position="225"/>
        <end position="245"/>
    </location>
</feature>
<dbReference type="PANTHER" id="PTHR11360:SF234">
    <property type="entry name" value="MFS-TYPE TRANSPORTER DBAD-RELATED"/>
    <property type="match status" value="1"/>
</dbReference>
<sequence>MTAAHLPPLSASTTPESTSPFYPGEPYSPTATPESSPSSRSLSLSGSTPTPSRPLSLVNEKIFDTPLDGPTRVGSPLEGPTRVGSPAPSVYEEKLKGEVVADLEKQGYPVNTEESAPAPEEEYPEGGLRAWLAVFGSTLVLLCTFGLSNSFGTFLAHYKTSQLASYPPSTISWIGSAHLFVTFASAFNAGVLFDKGYFRYQLAAGSVGWLIGIFSLSLAKTFIQIFLAQAICMGLSLGIMFGPCLSILGTYFRRRRAFVVGIAASGTAIGAVVFPVLLGRLFEEKGFAFAVRTAGFVMLALLVIANIVIRPRAISKTVVRAPLASTLRRIARDPAAWLVYGGIFGTYISCFIPLFYVVSYAQKYSTNAAVATYSLSIINVLAFFSRIGSGLVADRLGTFNTAIPLSFLVGILTFAMIGATSTPALVVFLVLFGIAQGGWISVSASVFMTLANDVSEIGLRSGIGFFFVALATLIGSPIAGALLTATNGSYVAALCFGGGMAMVGTVLLVFARGIQVRRKSSSVV</sequence>
<gene>
    <name evidence="6" type="ORF">RHTO0S_09e01728g</name>
</gene>
<dbReference type="InterPro" id="IPR020846">
    <property type="entry name" value="MFS_dom"/>
</dbReference>
<organism evidence="6">
    <name type="scientific">Rhodotorula toruloides</name>
    <name type="common">Yeast</name>
    <name type="synonym">Rhodosporidium toruloides</name>
    <dbReference type="NCBI Taxonomy" id="5286"/>
    <lineage>
        <taxon>Eukaryota</taxon>
        <taxon>Fungi</taxon>
        <taxon>Dikarya</taxon>
        <taxon>Basidiomycota</taxon>
        <taxon>Pucciniomycotina</taxon>
        <taxon>Microbotryomycetes</taxon>
        <taxon>Sporidiobolales</taxon>
        <taxon>Sporidiobolaceae</taxon>
        <taxon>Rhodotorula</taxon>
    </lineage>
</organism>
<dbReference type="PANTHER" id="PTHR11360">
    <property type="entry name" value="MONOCARBOXYLATE TRANSPORTER"/>
    <property type="match status" value="1"/>
</dbReference>
<feature type="transmembrane region" description="Helical" evidence="4">
    <location>
        <begin position="289"/>
        <end position="309"/>
    </location>
</feature>
<evidence type="ECO:0000256" key="4">
    <source>
        <dbReference type="SAM" id="Phobius"/>
    </source>
</evidence>
<keyword evidence="4" id="KW-0812">Transmembrane</keyword>
<evidence type="ECO:0000256" key="2">
    <source>
        <dbReference type="ARBA" id="ARBA00006727"/>
    </source>
</evidence>
<comment type="subcellular location">
    <subcellularLocation>
        <location evidence="1">Membrane</location>
        <topology evidence="1">Multi-pass membrane protein</topology>
    </subcellularLocation>
</comment>
<feature type="transmembrane region" description="Helical" evidence="4">
    <location>
        <begin position="425"/>
        <end position="451"/>
    </location>
</feature>
<dbReference type="Pfam" id="PF07690">
    <property type="entry name" value="MFS_1"/>
    <property type="match status" value="1"/>
</dbReference>
<feature type="transmembrane region" description="Helical" evidence="4">
    <location>
        <begin position="200"/>
        <end position="219"/>
    </location>
</feature>
<feature type="transmembrane region" description="Helical" evidence="4">
    <location>
        <begin position="130"/>
        <end position="151"/>
    </location>
</feature>
<feature type="transmembrane region" description="Helical" evidence="4">
    <location>
        <begin position="171"/>
        <end position="193"/>
    </location>
</feature>